<reference evidence="5" key="4">
    <citation type="submission" date="2022-09" db="EMBL/GenBank/DDBJ databases">
        <title>Genomic of Burkholderia gladioli.</title>
        <authorList>
            <person name="Wu H."/>
        </authorList>
    </citation>
    <scope>NUCLEOTIDE SEQUENCE</scope>
    <source>
        <strain evidence="5">ZN-S4</strain>
    </source>
</reference>
<evidence type="ECO:0000313" key="3">
    <source>
        <dbReference type="EMBL" id="KGC16509.1"/>
    </source>
</evidence>
<dbReference type="EMBL" id="JPGG01000015">
    <property type="protein sequence ID" value="KGC16509.1"/>
    <property type="molecule type" value="Genomic_DNA"/>
</dbReference>
<dbReference type="AlphaFoldDB" id="A0A095HSH1"/>
<dbReference type="InterPro" id="IPR007055">
    <property type="entry name" value="BON_dom"/>
</dbReference>
<proteinExistence type="predicted"/>
<dbReference type="EMBL" id="CP104214">
    <property type="protein sequence ID" value="UWX70927.1"/>
    <property type="molecule type" value="Genomic_DNA"/>
</dbReference>
<dbReference type="KEGG" id="bgo:BM43_2156"/>
<dbReference type="Gene3D" id="3.30.1340.30">
    <property type="match status" value="1"/>
</dbReference>
<accession>A0A095HSH1</accession>
<accession>A0A0D5DP06</accession>
<feature type="signal peptide" evidence="1">
    <location>
        <begin position="1"/>
        <end position="23"/>
    </location>
</feature>
<organism evidence="4 7">
    <name type="scientific">Burkholderia gladioli</name>
    <name type="common">Pseudomonas marginata</name>
    <name type="synonym">Phytomonas marginata</name>
    <dbReference type="NCBI Taxonomy" id="28095"/>
    <lineage>
        <taxon>Bacteria</taxon>
        <taxon>Pseudomonadati</taxon>
        <taxon>Pseudomonadota</taxon>
        <taxon>Betaproteobacteria</taxon>
        <taxon>Burkholderiales</taxon>
        <taxon>Burkholderiaceae</taxon>
        <taxon>Burkholderia</taxon>
    </lineage>
</organism>
<dbReference type="Proteomes" id="UP000220629">
    <property type="component" value="Unassembled WGS sequence"/>
</dbReference>
<evidence type="ECO:0000313" key="7">
    <source>
        <dbReference type="Proteomes" id="UP000220629"/>
    </source>
</evidence>
<evidence type="ECO:0000313" key="6">
    <source>
        <dbReference type="Proteomes" id="UP000029590"/>
    </source>
</evidence>
<dbReference type="EMBL" id="PDDY01000004">
    <property type="protein sequence ID" value="PEH39434.1"/>
    <property type="molecule type" value="Genomic_DNA"/>
</dbReference>
<feature type="chain" id="PRO_5011844097" evidence="1">
    <location>
        <begin position="24"/>
        <end position="118"/>
    </location>
</feature>
<evidence type="ECO:0000313" key="4">
    <source>
        <dbReference type="EMBL" id="PEH39434.1"/>
    </source>
</evidence>
<dbReference type="OrthoDB" id="9113103at2"/>
<reference evidence="7" key="2">
    <citation type="submission" date="2017-09" db="EMBL/GenBank/DDBJ databases">
        <title>FDA dAtabase for Regulatory Grade micrObial Sequences (FDA-ARGOS): Supporting development and validation of Infectious Disease Dx tests.</title>
        <authorList>
            <person name="Minogue T."/>
            <person name="Wolcott M."/>
            <person name="Wasieloski L."/>
            <person name="Aguilar W."/>
            <person name="Moore D."/>
            <person name="Tallon L."/>
            <person name="Sadzewicz L."/>
            <person name="Ott S."/>
            <person name="Zhao X."/>
            <person name="Nagaraj S."/>
            <person name="Vavikolanu K."/>
            <person name="Aluvathingal J."/>
            <person name="Nadendla S."/>
            <person name="Sichtig H."/>
        </authorList>
    </citation>
    <scope>NUCLEOTIDE SEQUENCE [LARGE SCALE GENOMIC DNA]</scope>
    <source>
        <strain evidence="7">FDAARGOS_390</strain>
    </source>
</reference>
<feature type="domain" description="BON" evidence="2">
    <location>
        <begin position="46"/>
        <end position="116"/>
    </location>
</feature>
<sequence>MTLSKPILAGAVAVLMISSTAFAQSGDATTPTRQQIRAEMKAEKAANHALAKKVRQAFDKSSDLNDTEIVVFSKARTGKVILAGMIMDPSQDQIAQDIAAKVPGVQSVDSKLSVYEAH</sequence>
<reference evidence="3 6" key="1">
    <citation type="submission" date="2014-04" db="EMBL/GenBank/DDBJ databases">
        <authorList>
            <person name="Bishop-Lilly K.A."/>
            <person name="Broomall S.M."/>
            <person name="Chain P.S."/>
            <person name="Chertkov O."/>
            <person name="Coyne S.R."/>
            <person name="Daligault H.E."/>
            <person name="Davenport K.W."/>
            <person name="Erkkila T."/>
            <person name="Frey K.G."/>
            <person name="Gibbons H.S."/>
            <person name="Gu W."/>
            <person name="Jaissle J."/>
            <person name="Johnson S.L."/>
            <person name="Koroleva G.I."/>
            <person name="Ladner J.T."/>
            <person name="Lo C.-C."/>
            <person name="Minogue T.D."/>
            <person name="Munk C."/>
            <person name="Palacios G.F."/>
            <person name="Redden C.L."/>
            <person name="Rosenzweig C.N."/>
            <person name="Scholz M.B."/>
            <person name="Teshima H."/>
            <person name="Xu Y."/>
        </authorList>
    </citation>
    <scope>NUCLEOTIDE SEQUENCE [LARGE SCALE GENOMIC DNA]</scope>
    <source>
        <strain evidence="3">Gladioli</strain>
        <strain evidence="6">gladioli</strain>
    </source>
</reference>
<evidence type="ECO:0000256" key="1">
    <source>
        <dbReference type="SAM" id="SignalP"/>
    </source>
</evidence>
<dbReference type="PROSITE" id="PS50914">
    <property type="entry name" value="BON"/>
    <property type="match status" value="1"/>
</dbReference>
<dbReference type="GeneID" id="66456662"/>
<evidence type="ECO:0000313" key="5">
    <source>
        <dbReference type="EMBL" id="UWX70927.1"/>
    </source>
</evidence>
<protein>
    <submittedName>
        <fullName evidence="3">BON domain protein</fullName>
    </submittedName>
    <submittedName>
        <fullName evidence="4">BON domain-containing protein</fullName>
    </submittedName>
</protein>
<dbReference type="PANTHER" id="PTHR34606">
    <property type="entry name" value="BON DOMAIN-CONTAINING PROTEIN"/>
    <property type="match status" value="1"/>
</dbReference>
<dbReference type="InterPro" id="IPR051686">
    <property type="entry name" value="Lipoprotein_DolP"/>
</dbReference>
<name>A0A095HSH1_BURGA</name>
<reference evidence="4" key="3">
    <citation type="submission" date="2017-09" db="EMBL/GenBank/DDBJ databases">
        <title>FDA dAtabase for Regulatory Grade micrObial Sequences (FDA-ARGOS): Supporting development and validation of Infectious Disease Dx tests.</title>
        <authorList>
            <person name="Minogue T."/>
            <person name="Wolcott M."/>
            <person name="Wasieloski L."/>
            <person name="Aguilar W."/>
            <person name="Moore D."/>
            <person name="Tallon L.J."/>
            <person name="Sadzewicz L."/>
            <person name="Ott S."/>
            <person name="Zhao X."/>
            <person name="Nagaraj S."/>
            <person name="Vavikolanu K."/>
            <person name="Aluvathingal J."/>
            <person name="Nadendla S."/>
            <person name="Sichtig H."/>
        </authorList>
    </citation>
    <scope>NUCLEOTIDE SEQUENCE</scope>
    <source>
        <strain evidence="4">FDAARGOS_390</strain>
    </source>
</reference>
<evidence type="ECO:0000259" key="2">
    <source>
        <dbReference type="PROSITE" id="PS50914"/>
    </source>
</evidence>
<dbReference type="PANTHER" id="PTHR34606:SF15">
    <property type="entry name" value="BON DOMAIN-CONTAINING PROTEIN"/>
    <property type="match status" value="1"/>
</dbReference>
<dbReference type="RefSeq" id="WP_013696816.1">
    <property type="nucleotide sequence ID" value="NZ_CADEPO010000004.1"/>
</dbReference>
<dbReference type="Pfam" id="PF04972">
    <property type="entry name" value="BON"/>
    <property type="match status" value="1"/>
</dbReference>
<dbReference type="Proteomes" id="UP000029590">
    <property type="component" value="Unassembled WGS sequence"/>
</dbReference>
<dbReference type="Proteomes" id="UP001059745">
    <property type="component" value="Chromosome 1"/>
</dbReference>
<gene>
    <name evidence="4" type="ORF">CRM94_34740</name>
    <name evidence="3" type="ORF">DM48_3486</name>
    <name evidence="5" type="ORF">NYZ96_03920</name>
</gene>
<keyword evidence="1" id="KW-0732">Signal</keyword>